<organism evidence="2 3">
    <name type="scientific">Leucobacter aridicollis</name>
    <dbReference type="NCBI Taxonomy" id="283878"/>
    <lineage>
        <taxon>Bacteria</taxon>
        <taxon>Bacillati</taxon>
        <taxon>Actinomycetota</taxon>
        <taxon>Actinomycetes</taxon>
        <taxon>Micrococcales</taxon>
        <taxon>Microbacteriaceae</taxon>
        <taxon>Leucobacter</taxon>
    </lineage>
</organism>
<keyword evidence="1" id="KW-0472">Membrane</keyword>
<name>A0A852R953_9MICO</name>
<dbReference type="Proteomes" id="UP000586095">
    <property type="component" value="Unassembled WGS sequence"/>
</dbReference>
<dbReference type="EMBL" id="JACCBD010000001">
    <property type="protein sequence ID" value="NYD25836.1"/>
    <property type="molecule type" value="Genomic_DNA"/>
</dbReference>
<evidence type="ECO:0000256" key="1">
    <source>
        <dbReference type="SAM" id="Phobius"/>
    </source>
</evidence>
<accession>A0A852R953</accession>
<keyword evidence="1" id="KW-0812">Transmembrane</keyword>
<comment type="caution">
    <text evidence="2">The sequence shown here is derived from an EMBL/GenBank/DDBJ whole genome shotgun (WGS) entry which is preliminary data.</text>
</comment>
<keyword evidence="3" id="KW-1185">Reference proteome</keyword>
<gene>
    <name evidence="2" type="ORF">BJ960_000639</name>
</gene>
<sequence>MNATNRAVNRGVLLVVGLILLAAGGAAFVAIIWRPAGQVWQDGVGQLREWLIAADEGSRLHPSTTVSWVTLGLLLVLLAIVVFAVVTVARLGGGKVHTVTRVEGDEGAIGPVTVTQGFVADALNESLSRHEEILSTKVSASRVRGEDVLHVSVTPRQNVSPARTAATVAGLLDNLGTLLGERPPTYISIHAGLRAKLAADQPRVR</sequence>
<feature type="transmembrane region" description="Helical" evidence="1">
    <location>
        <begin position="68"/>
        <end position="91"/>
    </location>
</feature>
<evidence type="ECO:0000313" key="3">
    <source>
        <dbReference type="Proteomes" id="UP000586095"/>
    </source>
</evidence>
<dbReference type="AlphaFoldDB" id="A0A852R953"/>
<proteinExistence type="predicted"/>
<reference evidence="2 3" key="1">
    <citation type="submission" date="2020-07" db="EMBL/GenBank/DDBJ databases">
        <title>Sequencing the genomes of 1000 actinobacteria strains.</title>
        <authorList>
            <person name="Klenk H.-P."/>
        </authorList>
    </citation>
    <scope>NUCLEOTIDE SEQUENCE [LARGE SCALE GENOMIC DNA]</scope>
    <source>
        <strain evidence="2 3">DSM 17380</strain>
    </source>
</reference>
<dbReference type="RefSeq" id="WP_185986235.1">
    <property type="nucleotide sequence ID" value="NZ_BAAALZ010000002.1"/>
</dbReference>
<evidence type="ECO:0000313" key="2">
    <source>
        <dbReference type="EMBL" id="NYD25836.1"/>
    </source>
</evidence>
<feature type="transmembrane region" description="Helical" evidence="1">
    <location>
        <begin position="12"/>
        <end position="33"/>
    </location>
</feature>
<protein>
    <submittedName>
        <fullName evidence="2">Uncharacterized protein</fullName>
    </submittedName>
</protein>
<keyword evidence="1" id="KW-1133">Transmembrane helix</keyword>